<feature type="transmembrane region" description="Helical" evidence="9">
    <location>
        <begin position="208"/>
        <end position="227"/>
    </location>
</feature>
<evidence type="ECO:0000256" key="9">
    <source>
        <dbReference type="SAM" id="Phobius"/>
    </source>
</evidence>
<evidence type="ECO:0000256" key="8">
    <source>
        <dbReference type="SAM" id="MobiDB-lite"/>
    </source>
</evidence>
<organism evidence="10 11">
    <name type="scientific">Thermothelomyces thermophilus (strain ATCC 42464 / BCRC 31852 / DSM 1799)</name>
    <name type="common">Sporotrichum thermophile</name>
    <dbReference type="NCBI Taxonomy" id="573729"/>
    <lineage>
        <taxon>Eukaryota</taxon>
        <taxon>Fungi</taxon>
        <taxon>Dikarya</taxon>
        <taxon>Ascomycota</taxon>
        <taxon>Pezizomycotina</taxon>
        <taxon>Sordariomycetes</taxon>
        <taxon>Sordariomycetidae</taxon>
        <taxon>Sordariales</taxon>
        <taxon>Chaetomiaceae</taxon>
        <taxon>Thermothelomyces</taxon>
    </lineage>
</organism>
<sequence>MLLADPVTSMSSALVKGAAAQAQAQAQAAFAKSASLAPRTTLRPVQIRQTPLAQTARHALPALLAGLFALRFRALVADPVSTMATTTLPLTAALQVAYAVWCLPAPGGPGTAAAGSAAGAGAHAAGGGGGGGAAGAAGTAGTAAAKAGRKQRPGESSLRKRGAAESSGSSAVTTAVLSLILSLLVTPFLYVAMILFGAPFLTHAAHTFLCAAHLAVLVLLPLFYVHGVDGSAWAVVGGFGAPLDETFGGLVGGLVGAWLGAVPIPLDWDCDWQKWPVTIMCGLYGGYVLGRVIGGTLAWGKSF</sequence>
<feature type="transmembrane region" description="Helical" evidence="9">
    <location>
        <begin position="278"/>
        <end position="300"/>
    </location>
</feature>
<gene>
    <name evidence="10" type="ORF">MYCTH_2300547</name>
</gene>
<evidence type="ECO:0008006" key="12">
    <source>
        <dbReference type="Google" id="ProtNLM"/>
    </source>
</evidence>
<evidence type="ECO:0000256" key="2">
    <source>
        <dbReference type="ARBA" id="ARBA00004687"/>
    </source>
</evidence>
<keyword evidence="4 9" id="KW-0812">Transmembrane</keyword>
<keyword evidence="5" id="KW-0256">Endoplasmic reticulum</keyword>
<comment type="subcellular location">
    <subcellularLocation>
        <location evidence="1">Endoplasmic reticulum membrane</location>
        <topology evidence="1">Multi-pass membrane protein</topology>
    </subcellularLocation>
</comment>
<dbReference type="Proteomes" id="UP000007322">
    <property type="component" value="Chromosome 2"/>
</dbReference>
<dbReference type="GO" id="GO:0005789">
    <property type="term" value="C:endoplasmic reticulum membrane"/>
    <property type="evidence" value="ECO:0007669"/>
    <property type="project" value="UniProtKB-SubCell"/>
</dbReference>
<keyword evidence="3" id="KW-0337">GPI-anchor biosynthesis</keyword>
<dbReference type="InterPro" id="IPR009580">
    <property type="entry name" value="GPI_biosynthesis_protein_Pig-F"/>
</dbReference>
<evidence type="ECO:0000256" key="5">
    <source>
        <dbReference type="ARBA" id="ARBA00022824"/>
    </source>
</evidence>
<dbReference type="STRING" id="573729.G2Q7K4"/>
<evidence type="ECO:0000313" key="11">
    <source>
        <dbReference type="Proteomes" id="UP000007322"/>
    </source>
</evidence>
<keyword evidence="6 9" id="KW-1133">Transmembrane helix</keyword>
<dbReference type="EMBL" id="CP003003">
    <property type="protein sequence ID" value="AEO56062.1"/>
    <property type="molecule type" value="Genomic_DNA"/>
</dbReference>
<dbReference type="UniPathway" id="UPA00196"/>
<proteinExistence type="predicted"/>
<feature type="region of interest" description="Disordered" evidence="8">
    <location>
        <begin position="144"/>
        <end position="163"/>
    </location>
</feature>
<dbReference type="GeneID" id="11511986"/>
<comment type="pathway">
    <text evidence="2">Glycolipid biosynthesis; glycosylphosphatidylinositol-anchor biosynthesis.</text>
</comment>
<protein>
    <recommendedName>
        <fullName evidence="12">Glycosylphosphatidylinositol anchor biosynthesis protein 11</fullName>
    </recommendedName>
</protein>
<keyword evidence="11" id="KW-1185">Reference proteome</keyword>
<reference evidence="10 11" key="1">
    <citation type="journal article" date="2011" name="Nat. Biotechnol.">
        <title>Comparative genomic analysis of the thermophilic biomass-degrading fungi Myceliophthora thermophila and Thielavia terrestris.</title>
        <authorList>
            <person name="Berka R.M."/>
            <person name="Grigoriev I.V."/>
            <person name="Otillar R."/>
            <person name="Salamov A."/>
            <person name="Grimwood J."/>
            <person name="Reid I."/>
            <person name="Ishmael N."/>
            <person name="John T."/>
            <person name="Darmond C."/>
            <person name="Moisan M.-C."/>
            <person name="Henrissat B."/>
            <person name="Coutinho P.M."/>
            <person name="Lombard V."/>
            <person name="Natvig D.O."/>
            <person name="Lindquist E."/>
            <person name="Schmutz J."/>
            <person name="Lucas S."/>
            <person name="Harris P."/>
            <person name="Powlowski J."/>
            <person name="Bellemare A."/>
            <person name="Taylor D."/>
            <person name="Butler G."/>
            <person name="de Vries R.P."/>
            <person name="Allijn I.E."/>
            <person name="van den Brink J."/>
            <person name="Ushinsky S."/>
            <person name="Storms R."/>
            <person name="Powell A.J."/>
            <person name="Paulsen I.T."/>
            <person name="Elbourne L.D.H."/>
            <person name="Baker S.E."/>
            <person name="Magnuson J."/>
            <person name="LaBoissiere S."/>
            <person name="Clutterbuck A.J."/>
            <person name="Martinez D."/>
            <person name="Wogulis M."/>
            <person name="de Leon A.L."/>
            <person name="Rey M.W."/>
            <person name="Tsang A."/>
        </authorList>
    </citation>
    <scope>NUCLEOTIDE SEQUENCE [LARGE SCALE GENOMIC DNA]</scope>
    <source>
        <strain evidence="11">ATCC 42464 / BCRC 31852 / DSM 1799</strain>
    </source>
</reference>
<dbReference type="Pfam" id="PF06699">
    <property type="entry name" value="PIG-F"/>
    <property type="match status" value="1"/>
</dbReference>
<dbReference type="GO" id="GO:0006506">
    <property type="term" value="P:GPI anchor biosynthetic process"/>
    <property type="evidence" value="ECO:0007669"/>
    <property type="project" value="UniProtKB-UniPathway"/>
</dbReference>
<evidence type="ECO:0000256" key="6">
    <source>
        <dbReference type="ARBA" id="ARBA00022989"/>
    </source>
</evidence>
<feature type="transmembrane region" description="Helical" evidence="9">
    <location>
        <begin position="175"/>
        <end position="196"/>
    </location>
</feature>
<evidence type="ECO:0000313" key="10">
    <source>
        <dbReference type="EMBL" id="AEO56062.1"/>
    </source>
</evidence>
<dbReference type="KEGG" id="mtm:MYCTH_2300547"/>
<evidence type="ECO:0000256" key="1">
    <source>
        <dbReference type="ARBA" id="ARBA00004477"/>
    </source>
</evidence>
<dbReference type="RefSeq" id="XP_003661307.1">
    <property type="nucleotide sequence ID" value="XM_003661259.1"/>
</dbReference>
<dbReference type="InParanoid" id="G2Q7K4"/>
<dbReference type="VEuPathDB" id="FungiDB:MYCTH_2300547"/>
<evidence type="ECO:0000256" key="3">
    <source>
        <dbReference type="ARBA" id="ARBA00022502"/>
    </source>
</evidence>
<dbReference type="AlphaFoldDB" id="G2Q7K4"/>
<name>G2Q7K4_THET4</name>
<dbReference type="HOGENOM" id="CLU_069429_1_0_1"/>
<feature type="transmembrane region" description="Helical" evidence="9">
    <location>
        <begin position="247"/>
        <end position="266"/>
    </location>
</feature>
<dbReference type="OrthoDB" id="17366at2759"/>
<evidence type="ECO:0000256" key="7">
    <source>
        <dbReference type="ARBA" id="ARBA00023136"/>
    </source>
</evidence>
<accession>G2Q7K4</accession>
<dbReference type="OMA" id="WQRWPVT"/>
<keyword evidence="7 9" id="KW-0472">Membrane</keyword>
<dbReference type="eggNOG" id="KOG3144">
    <property type="taxonomic scope" value="Eukaryota"/>
</dbReference>
<evidence type="ECO:0000256" key="4">
    <source>
        <dbReference type="ARBA" id="ARBA00022692"/>
    </source>
</evidence>